<dbReference type="Proteomes" id="UP001596266">
    <property type="component" value="Unassembled WGS sequence"/>
</dbReference>
<dbReference type="Pfam" id="PF02620">
    <property type="entry name" value="YceD"/>
    <property type="match status" value="1"/>
</dbReference>
<organism evidence="1 2">
    <name type="scientific">Luteococcus sanguinis</name>
    <dbReference type="NCBI Taxonomy" id="174038"/>
    <lineage>
        <taxon>Bacteria</taxon>
        <taxon>Bacillati</taxon>
        <taxon>Actinomycetota</taxon>
        <taxon>Actinomycetes</taxon>
        <taxon>Propionibacteriales</taxon>
        <taxon>Propionibacteriaceae</taxon>
        <taxon>Luteococcus</taxon>
    </lineage>
</organism>
<gene>
    <name evidence="1" type="ORF">ACFP57_02155</name>
</gene>
<accession>A0ABW1X1R7</accession>
<dbReference type="RefSeq" id="WP_343884500.1">
    <property type="nucleotide sequence ID" value="NZ_BAAAKI010000002.1"/>
</dbReference>
<evidence type="ECO:0000313" key="2">
    <source>
        <dbReference type="Proteomes" id="UP001596266"/>
    </source>
</evidence>
<keyword evidence="2" id="KW-1185">Reference proteome</keyword>
<name>A0ABW1X1R7_9ACTN</name>
<evidence type="ECO:0000313" key="1">
    <source>
        <dbReference type="EMBL" id="MFC6395801.1"/>
    </source>
</evidence>
<reference evidence="2" key="1">
    <citation type="journal article" date="2019" name="Int. J. Syst. Evol. Microbiol.">
        <title>The Global Catalogue of Microorganisms (GCM) 10K type strain sequencing project: providing services to taxonomists for standard genome sequencing and annotation.</title>
        <authorList>
            <consortium name="The Broad Institute Genomics Platform"/>
            <consortium name="The Broad Institute Genome Sequencing Center for Infectious Disease"/>
            <person name="Wu L."/>
            <person name="Ma J."/>
        </authorList>
    </citation>
    <scope>NUCLEOTIDE SEQUENCE [LARGE SCALE GENOMIC DNA]</scope>
    <source>
        <strain evidence="2">CGMCC 1.15277</strain>
    </source>
</reference>
<sequence>MNNHHRHLDARKSLVLETHDLVRRAGTMKEFHREVEAPADLGIDMIGVPEGSPVTLDLRLESVVEGILVTGTADITLEGECARCLEKFSCDESYDLTELYFYPEREAEEEASRVVDELIDLEIVLRDAVVLDLPFTPLCRDDCLGLCVECGANLNDDPDHSHGEAVDSRWEKLADLGSQEQDTSGQPD</sequence>
<proteinExistence type="predicted"/>
<dbReference type="EMBL" id="JBHSUA010000007">
    <property type="protein sequence ID" value="MFC6395801.1"/>
    <property type="molecule type" value="Genomic_DNA"/>
</dbReference>
<dbReference type="PANTHER" id="PTHR34374">
    <property type="entry name" value="LARGE RIBOSOMAL RNA SUBUNIT ACCUMULATION PROTEIN YCED HOMOLOG 1, CHLOROPLASTIC"/>
    <property type="match status" value="1"/>
</dbReference>
<protein>
    <submittedName>
        <fullName evidence="1">YceD family protein</fullName>
    </submittedName>
</protein>
<comment type="caution">
    <text evidence="1">The sequence shown here is derived from an EMBL/GenBank/DDBJ whole genome shotgun (WGS) entry which is preliminary data.</text>
</comment>
<dbReference type="PANTHER" id="PTHR34374:SF1">
    <property type="entry name" value="LARGE RIBOSOMAL RNA SUBUNIT ACCUMULATION PROTEIN YCED HOMOLOG 1, CHLOROPLASTIC"/>
    <property type="match status" value="1"/>
</dbReference>
<dbReference type="InterPro" id="IPR003772">
    <property type="entry name" value="YceD"/>
</dbReference>